<feature type="domain" description="RNA polymerase sigma-70 region 2" evidence="5">
    <location>
        <begin position="25"/>
        <end position="91"/>
    </location>
</feature>
<dbReference type="InterPro" id="IPR014327">
    <property type="entry name" value="RNA_pol_sigma70_bacteroid"/>
</dbReference>
<dbReference type="InterPro" id="IPR036388">
    <property type="entry name" value="WH-like_DNA-bd_sf"/>
</dbReference>
<dbReference type="GO" id="GO:0006352">
    <property type="term" value="P:DNA-templated transcription initiation"/>
    <property type="evidence" value="ECO:0007669"/>
    <property type="project" value="InterPro"/>
</dbReference>
<evidence type="ECO:0000259" key="6">
    <source>
        <dbReference type="Pfam" id="PF08281"/>
    </source>
</evidence>
<feature type="domain" description="RNA polymerase sigma factor 70 region 4 type 2" evidence="6">
    <location>
        <begin position="120"/>
        <end position="170"/>
    </location>
</feature>
<evidence type="ECO:0000256" key="3">
    <source>
        <dbReference type="ARBA" id="ARBA00023082"/>
    </source>
</evidence>
<dbReference type="Pfam" id="PF04542">
    <property type="entry name" value="Sigma70_r2"/>
    <property type="match status" value="1"/>
</dbReference>
<gene>
    <name evidence="7" type="ORF">BC643_1055</name>
</gene>
<dbReference type="InterPro" id="IPR013249">
    <property type="entry name" value="RNA_pol_sigma70_r4_t2"/>
</dbReference>
<dbReference type="EMBL" id="RAPN01000001">
    <property type="protein sequence ID" value="RKD90712.1"/>
    <property type="molecule type" value="Genomic_DNA"/>
</dbReference>
<dbReference type="NCBIfam" id="TIGR02985">
    <property type="entry name" value="Sig70_bacteroi1"/>
    <property type="match status" value="1"/>
</dbReference>
<sequence length="184" mass="21806">MPQEFDEYLFVTKMKGGDFGAFEHLFSHYYQPLCNYAVRFVADIYVAEDVVQDVFEKLWNNRKQLNVKITIKAYLYTAVKNRCLNKIKSASVRIDYYKMAKTEEDLSVNLSEIESEEFRQYLFDCIEKLPPRCKEIFKESRFDDEKQEKIAEKNHISIKTVKAQIGKALKYVKECLETAYPEFI</sequence>
<dbReference type="InterPro" id="IPR014284">
    <property type="entry name" value="RNA_pol_sigma-70_dom"/>
</dbReference>
<dbReference type="PANTHER" id="PTHR43133">
    <property type="entry name" value="RNA POLYMERASE ECF-TYPE SIGMA FACTO"/>
    <property type="match status" value="1"/>
</dbReference>
<dbReference type="SUPFAM" id="SSF88946">
    <property type="entry name" value="Sigma2 domain of RNA polymerase sigma factors"/>
    <property type="match status" value="1"/>
</dbReference>
<evidence type="ECO:0000259" key="5">
    <source>
        <dbReference type="Pfam" id="PF04542"/>
    </source>
</evidence>
<protein>
    <submittedName>
        <fullName evidence="7">RNA polymerase sigma-70 factor (ECF subfamily)</fullName>
    </submittedName>
</protein>
<evidence type="ECO:0000313" key="8">
    <source>
        <dbReference type="Proteomes" id="UP000283387"/>
    </source>
</evidence>
<evidence type="ECO:0000256" key="2">
    <source>
        <dbReference type="ARBA" id="ARBA00023015"/>
    </source>
</evidence>
<comment type="similarity">
    <text evidence="1">Belongs to the sigma-70 factor family. ECF subfamily.</text>
</comment>
<keyword evidence="3" id="KW-0731">Sigma factor</keyword>
<reference evidence="7 8" key="1">
    <citation type="submission" date="2018-09" db="EMBL/GenBank/DDBJ databases">
        <title>Genomic Encyclopedia of Archaeal and Bacterial Type Strains, Phase II (KMG-II): from individual species to whole genera.</title>
        <authorList>
            <person name="Goeker M."/>
        </authorList>
    </citation>
    <scope>NUCLEOTIDE SEQUENCE [LARGE SCALE GENOMIC DNA]</scope>
    <source>
        <strain evidence="7 8">DSM 27148</strain>
    </source>
</reference>
<dbReference type="Pfam" id="PF08281">
    <property type="entry name" value="Sigma70_r4_2"/>
    <property type="match status" value="1"/>
</dbReference>
<dbReference type="Gene3D" id="1.10.10.10">
    <property type="entry name" value="Winged helix-like DNA-binding domain superfamily/Winged helix DNA-binding domain"/>
    <property type="match status" value="1"/>
</dbReference>
<dbReference type="AlphaFoldDB" id="A0A419W5H4"/>
<dbReference type="Gene3D" id="1.10.1740.10">
    <property type="match status" value="1"/>
</dbReference>
<dbReference type="RefSeq" id="WP_120272094.1">
    <property type="nucleotide sequence ID" value="NZ_RAPN01000001.1"/>
</dbReference>
<comment type="caution">
    <text evidence="7">The sequence shown here is derived from an EMBL/GenBank/DDBJ whole genome shotgun (WGS) entry which is preliminary data.</text>
</comment>
<dbReference type="InterPro" id="IPR039425">
    <property type="entry name" value="RNA_pol_sigma-70-like"/>
</dbReference>
<name>A0A419W5H4_9BACT</name>
<dbReference type="NCBIfam" id="TIGR02937">
    <property type="entry name" value="sigma70-ECF"/>
    <property type="match status" value="1"/>
</dbReference>
<evidence type="ECO:0000256" key="4">
    <source>
        <dbReference type="ARBA" id="ARBA00023163"/>
    </source>
</evidence>
<proteinExistence type="inferred from homology"/>
<keyword evidence="4" id="KW-0804">Transcription</keyword>
<dbReference type="InterPro" id="IPR013324">
    <property type="entry name" value="RNA_pol_sigma_r3/r4-like"/>
</dbReference>
<keyword evidence="8" id="KW-1185">Reference proteome</keyword>
<organism evidence="7 8">
    <name type="scientific">Mangrovibacterium diazotrophicum</name>
    <dbReference type="NCBI Taxonomy" id="1261403"/>
    <lineage>
        <taxon>Bacteria</taxon>
        <taxon>Pseudomonadati</taxon>
        <taxon>Bacteroidota</taxon>
        <taxon>Bacteroidia</taxon>
        <taxon>Marinilabiliales</taxon>
        <taxon>Prolixibacteraceae</taxon>
        <taxon>Mangrovibacterium</taxon>
    </lineage>
</organism>
<dbReference type="PANTHER" id="PTHR43133:SF46">
    <property type="entry name" value="RNA POLYMERASE SIGMA-70 FACTOR ECF SUBFAMILY"/>
    <property type="match status" value="1"/>
</dbReference>
<evidence type="ECO:0000313" key="7">
    <source>
        <dbReference type="EMBL" id="RKD90712.1"/>
    </source>
</evidence>
<dbReference type="GO" id="GO:0016987">
    <property type="term" value="F:sigma factor activity"/>
    <property type="evidence" value="ECO:0007669"/>
    <property type="project" value="UniProtKB-KW"/>
</dbReference>
<dbReference type="OrthoDB" id="9782991at2"/>
<keyword evidence="2" id="KW-0805">Transcription regulation</keyword>
<evidence type="ECO:0000256" key="1">
    <source>
        <dbReference type="ARBA" id="ARBA00010641"/>
    </source>
</evidence>
<dbReference type="Proteomes" id="UP000283387">
    <property type="component" value="Unassembled WGS sequence"/>
</dbReference>
<dbReference type="GO" id="GO:0003677">
    <property type="term" value="F:DNA binding"/>
    <property type="evidence" value="ECO:0007669"/>
    <property type="project" value="InterPro"/>
</dbReference>
<dbReference type="InterPro" id="IPR007627">
    <property type="entry name" value="RNA_pol_sigma70_r2"/>
</dbReference>
<accession>A0A419W5H4</accession>
<dbReference type="InterPro" id="IPR013325">
    <property type="entry name" value="RNA_pol_sigma_r2"/>
</dbReference>
<dbReference type="SUPFAM" id="SSF88659">
    <property type="entry name" value="Sigma3 and sigma4 domains of RNA polymerase sigma factors"/>
    <property type="match status" value="1"/>
</dbReference>